<dbReference type="Proteomes" id="UP001162501">
    <property type="component" value="Chromosome 2"/>
</dbReference>
<accession>A0ACB0EFP0</accession>
<reference evidence="1" key="1">
    <citation type="submission" date="2023-05" db="EMBL/GenBank/DDBJ databases">
        <authorList>
            <consortium name="ELIXIR-Norway"/>
        </authorList>
    </citation>
    <scope>NUCLEOTIDE SEQUENCE</scope>
</reference>
<proteinExistence type="predicted"/>
<name>A0ACB0EFP0_RANTA</name>
<organism evidence="1 2">
    <name type="scientific">Rangifer tarandus platyrhynchus</name>
    <name type="common">Svalbard reindeer</name>
    <dbReference type="NCBI Taxonomy" id="3082113"/>
    <lineage>
        <taxon>Eukaryota</taxon>
        <taxon>Metazoa</taxon>
        <taxon>Chordata</taxon>
        <taxon>Craniata</taxon>
        <taxon>Vertebrata</taxon>
        <taxon>Euteleostomi</taxon>
        <taxon>Mammalia</taxon>
        <taxon>Eutheria</taxon>
        <taxon>Laurasiatheria</taxon>
        <taxon>Artiodactyla</taxon>
        <taxon>Ruminantia</taxon>
        <taxon>Pecora</taxon>
        <taxon>Cervidae</taxon>
        <taxon>Odocoileinae</taxon>
        <taxon>Rangifer</taxon>
    </lineage>
</organism>
<evidence type="ECO:0000313" key="1">
    <source>
        <dbReference type="EMBL" id="CAI9699517.1"/>
    </source>
</evidence>
<sequence>MPDPPDLPLLKHLEERRVILLLQHGQRHRKLQQGGPTAGCVRFQGLPSTSTQPFCLSRAPRIAAAEKECETLHSLVQALDQKHTGPFLPWPSGSRITHVTARRQEWDLPMGSGGRAEPSTRDTRRLCVESTDQALLDVHRSRKRGKPGESEERMGNSANALQAHSAPASPEPQPQHPGGSSTGRSPVLGGQPVQRCLSSLDVNETLPSKVRSPAFREDAEELQVAT</sequence>
<protein>
    <submittedName>
        <fullName evidence="1">Uncharacterized protein</fullName>
    </submittedName>
</protein>
<gene>
    <name evidence="1" type="ORF">MRATA1EN3_LOCUS10730</name>
</gene>
<dbReference type="EMBL" id="OX596086">
    <property type="protein sequence ID" value="CAI9699517.1"/>
    <property type="molecule type" value="Genomic_DNA"/>
</dbReference>
<evidence type="ECO:0000313" key="2">
    <source>
        <dbReference type="Proteomes" id="UP001162501"/>
    </source>
</evidence>